<proteinExistence type="predicted"/>
<evidence type="ECO:0000259" key="5">
    <source>
        <dbReference type="PROSITE" id="PS50888"/>
    </source>
</evidence>
<dbReference type="PANTHER" id="PTHR13864:SF15">
    <property type="entry name" value="T-CELL ACUTE LYMPHOCYTIC LEUKEMIA PROTEIN 1 HOMOLOG-RELATED"/>
    <property type="match status" value="1"/>
</dbReference>
<dbReference type="SMART" id="SM00353">
    <property type="entry name" value="HLH"/>
    <property type="match status" value="1"/>
</dbReference>
<feature type="compositionally biased region" description="Polar residues" evidence="4">
    <location>
        <begin position="20"/>
        <end position="50"/>
    </location>
</feature>
<dbReference type="GO" id="GO:0046983">
    <property type="term" value="F:protein dimerization activity"/>
    <property type="evidence" value="ECO:0007669"/>
    <property type="project" value="InterPro"/>
</dbReference>
<evidence type="ECO:0000256" key="2">
    <source>
        <dbReference type="ARBA" id="ARBA00023125"/>
    </source>
</evidence>
<protein>
    <recommendedName>
        <fullName evidence="5">BHLH domain-containing protein</fullName>
    </recommendedName>
</protein>
<comment type="caution">
    <text evidence="6">The sequence shown here is derived from an EMBL/GenBank/DDBJ whole genome shotgun (WGS) entry which is preliminary data.</text>
</comment>
<accession>A0A9Q0RQS1</accession>
<evidence type="ECO:0000313" key="7">
    <source>
        <dbReference type="Proteomes" id="UP001142055"/>
    </source>
</evidence>
<dbReference type="PROSITE" id="PS50888">
    <property type="entry name" value="BHLH"/>
    <property type="match status" value="1"/>
</dbReference>
<dbReference type="InterPro" id="IPR011598">
    <property type="entry name" value="bHLH_dom"/>
</dbReference>
<dbReference type="EMBL" id="JAPWDV010000001">
    <property type="protein sequence ID" value="KAJ6224798.1"/>
    <property type="molecule type" value="Genomic_DNA"/>
</dbReference>
<name>A0A9Q0RQS1_BLOTA</name>
<evidence type="ECO:0000256" key="3">
    <source>
        <dbReference type="ARBA" id="ARBA00023163"/>
    </source>
</evidence>
<keyword evidence="7" id="KW-1185">Reference proteome</keyword>
<dbReference type="GO" id="GO:0000981">
    <property type="term" value="F:DNA-binding transcription factor activity, RNA polymerase II-specific"/>
    <property type="evidence" value="ECO:0007669"/>
    <property type="project" value="InterPro"/>
</dbReference>
<reference evidence="6" key="1">
    <citation type="submission" date="2022-12" db="EMBL/GenBank/DDBJ databases">
        <title>Genome assemblies of Blomia tropicalis.</title>
        <authorList>
            <person name="Cui Y."/>
        </authorList>
    </citation>
    <scope>NUCLEOTIDE SEQUENCE</scope>
    <source>
        <tissue evidence="6">Adult mites</tissue>
    </source>
</reference>
<dbReference type="Gene3D" id="4.10.280.10">
    <property type="entry name" value="Helix-loop-helix DNA-binding domain"/>
    <property type="match status" value="1"/>
</dbReference>
<evidence type="ECO:0000256" key="1">
    <source>
        <dbReference type="ARBA" id="ARBA00023015"/>
    </source>
</evidence>
<feature type="compositionally biased region" description="Polar residues" evidence="4">
    <location>
        <begin position="245"/>
        <end position="257"/>
    </location>
</feature>
<feature type="compositionally biased region" description="Low complexity" evidence="4">
    <location>
        <begin position="382"/>
        <end position="396"/>
    </location>
</feature>
<dbReference type="AlphaFoldDB" id="A0A9Q0RQS1"/>
<feature type="compositionally biased region" description="Basic and acidic residues" evidence="4">
    <location>
        <begin position="329"/>
        <end position="357"/>
    </location>
</feature>
<dbReference type="InterPro" id="IPR036638">
    <property type="entry name" value="HLH_DNA-bd_sf"/>
</dbReference>
<feature type="region of interest" description="Disordered" evidence="4">
    <location>
        <begin position="223"/>
        <end position="257"/>
    </location>
</feature>
<dbReference type="Pfam" id="PF00010">
    <property type="entry name" value="HLH"/>
    <property type="match status" value="1"/>
</dbReference>
<dbReference type="SUPFAM" id="SSF47459">
    <property type="entry name" value="HLH, helix-loop-helix DNA-binding domain"/>
    <property type="match status" value="1"/>
</dbReference>
<dbReference type="PANTHER" id="PTHR13864">
    <property type="entry name" value="T-CELL ACUTE LYMPHOCYTIC LEUKEMIA/STEM CELL LEUKEMIA-RELATED"/>
    <property type="match status" value="1"/>
</dbReference>
<organism evidence="6 7">
    <name type="scientific">Blomia tropicalis</name>
    <name type="common">Mite</name>
    <dbReference type="NCBI Taxonomy" id="40697"/>
    <lineage>
        <taxon>Eukaryota</taxon>
        <taxon>Metazoa</taxon>
        <taxon>Ecdysozoa</taxon>
        <taxon>Arthropoda</taxon>
        <taxon>Chelicerata</taxon>
        <taxon>Arachnida</taxon>
        <taxon>Acari</taxon>
        <taxon>Acariformes</taxon>
        <taxon>Sarcoptiformes</taxon>
        <taxon>Astigmata</taxon>
        <taxon>Glycyphagoidea</taxon>
        <taxon>Echimyopodidae</taxon>
        <taxon>Blomia</taxon>
    </lineage>
</organism>
<gene>
    <name evidence="6" type="ORF">RDWZM_003343</name>
</gene>
<keyword evidence="1" id="KW-0805">Transcription regulation</keyword>
<keyword evidence="3" id="KW-0804">Transcription</keyword>
<sequence length="403" mass="45524">MTKAKSCPSDSIDRDKRHSSSSFDGKTTSKSDNNNNNTELTTMDADSSTGIVHHPSFQLMKRTNRSILIDHHHQSSSSSSSTSAVVQPTHGNNVVRQMSPISMIKAESPSSTTNEQRLLTKISDSIGHSLVSTTTGLLKVASNETEEYETMESTSPLSQPCTSKRYFTNSRERWRQQNVNGAFNDLRRLVPTYPPDKKLSKNEILRLAIKYIRLLSNVLEYQKQHEQQKQGEEEEEVDHDNENQNHMPINGFTSETGVDQMRNCSSRICPQYETLEVFKNRRSTTKETIKQWYPQTSTNNSCSIPFLSYGCKLSNGTFSPLKLEIPTDRKVEKPSLKRQKTEKLYTRHRMEGKDGERLIGTADHSSNTNSNSSHHPESPDLFRSSSAGSSSLFFTDSEQESDL</sequence>
<feature type="region of interest" description="Disordered" evidence="4">
    <location>
        <begin position="329"/>
        <end position="403"/>
    </location>
</feature>
<dbReference type="Proteomes" id="UP001142055">
    <property type="component" value="Chromosome 1"/>
</dbReference>
<dbReference type="InterPro" id="IPR040238">
    <property type="entry name" value="TAL-like"/>
</dbReference>
<keyword evidence="2" id="KW-0238">DNA-binding</keyword>
<dbReference type="FunFam" id="4.10.280.10:FF:000015">
    <property type="entry name" value="T-cell acute lymphocytic leukemia 1"/>
    <property type="match status" value="1"/>
</dbReference>
<feature type="region of interest" description="Disordered" evidence="4">
    <location>
        <begin position="1"/>
        <end position="51"/>
    </location>
</feature>
<dbReference type="GO" id="GO:0000978">
    <property type="term" value="F:RNA polymerase II cis-regulatory region sequence-specific DNA binding"/>
    <property type="evidence" value="ECO:0007669"/>
    <property type="project" value="TreeGrafter"/>
</dbReference>
<feature type="domain" description="BHLH" evidence="5">
    <location>
        <begin position="163"/>
        <end position="215"/>
    </location>
</feature>
<feature type="compositionally biased region" description="Low complexity" evidence="4">
    <location>
        <begin position="364"/>
        <end position="373"/>
    </location>
</feature>
<dbReference type="CDD" id="cd19708">
    <property type="entry name" value="bHLH_TS_dHLH3B_like"/>
    <property type="match status" value="1"/>
</dbReference>
<evidence type="ECO:0000313" key="6">
    <source>
        <dbReference type="EMBL" id="KAJ6224798.1"/>
    </source>
</evidence>
<evidence type="ECO:0000256" key="4">
    <source>
        <dbReference type="SAM" id="MobiDB-lite"/>
    </source>
</evidence>